<dbReference type="Proteomes" id="UP001589627">
    <property type="component" value="Unassembled WGS sequence"/>
</dbReference>
<name>A0ABV5YRT1_9ACTN</name>
<protein>
    <submittedName>
        <fullName evidence="1">Uncharacterized protein</fullName>
    </submittedName>
</protein>
<accession>A0ABV5YRT1</accession>
<feature type="non-terminal residue" evidence="1">
    <location>
        <position position="1"/>
    </location>
</feature>
<organism evidence="1 2">
    <name type="scientific">Actinoallomurus acaciae</name>
    <dbReference type="NCBI Taxonomy" id="502577"/>
    <lineage>
        <taxon>Bacteria</taxon>
        <taxon>Bacillati</taxon>
        <taxon>Actinomycetota</taxon>
        <taxon>Actinomycetes</taxon>
        <taxon>Streptosporangiales</taxon>
        <taxon>Thermomonosporaceae</taxon>
        <taxon>Actinoallomurus</taxon>
    </lineage>
</organism>
<sequence length="62" mass="6235">EGRPVTVVRAIVDTPGRPLLSPAAVTGGLAARRTLRRIGPALVNWAGAAHLTSAASPEKGGP</sequence>
<evidence type="ECO:0000313" key="2">
    <source>
        <dbReference type="Proteomes" id="UP001589627"/>
    </source>
</evidence>
<evidence type="ECO:0000313" key="1">
    <source>
        <dbReference type="EMBL" id="MFB9837740.1"/>
    </source>
</evidence>
<reference evidence="1 2" key="1">
    <citation type="submission" date="2024-09" db="EMBL/GenBank/DDBJ databases">
        <authorList>
            <person name="Sun Q."/>
            <person name="Mori K."/>
        </authorList>
    </citation>
    <scope>NUCLEOTIDE SEQUENCE [LARGE SCALE GENOMIC DNA]</scope>
    <source>
        <strain evidence="1 2">TBRC 0563</strain>
    </source>
</reference>
<keyword evidence="2" id="KW-1185">Reference proteome</keyword>
<dbReference type="RefSeq" id="WP_378210658.1">
    <property type="nucleotide sequence ID" value="NZ_JBHLZP010000417.1"/>
</dbReference>
<comment type="caution">
    <text evidence="1">The sequence shown here is derived from an EMBL/GenBank/DDBJ whole genome shotgun (WGS) entry which is preliminary data.</text>
</comment>
<gene>
    <name evidence="1" type="ORF">ACFFNX_36820</name>
</gene>
<dbReference type="EMBL" id="JBHLZP010000417">
    <property type="protein sequence ID" value="MFB9837740.1"/>
    <property type="molecule type" value="Genomic_DNA"/>
</dbReference>
<proteinExistence type="predicted"/>